<evidence type="ECO:0000259" key="6">
    <source>
        <dbReference type="PROSITE" id="PS51039"/>
    </source>
</evidence>
<accession>A0A1V9ZL43</accession>
<feature type="domain" description="AN1-type" evidence="6">
    <location>
        <begin position="74"/>
        <end position="120"/>
    </location>
</feature>
<dbReference type="Pfam" id="PF01428">
    <property type="entry name" value="zf-AN1"/>
    <property type="match status" value="1"/>
</dbReference>
<evidence type="ECO:0000313" key="8">
    <source>
        <dbReference type="Proteomes" id="UP000243579"/>
    </source>
</evidence>
<proteinExistence type="predicted"/>
<dbReference type="PANTHER" id="PTHR10634:SF67">
    <property type="entry name" value="AN1-TYPE ZINC FINGER PROTEIN 3"/>
    <property type="match status" value="1"/>
</dbReference>
<dbReference type="InterPro" id="IPR050652">
    <property type="entry name" value="AN1_A20_ZnFinger"/>
</dbReference>
<evidence type="ECO:0000256" key="2">
    <source>
        <dbReference type="ARBA" id="ARBA00022771"/>
    </source>
</evidence>
<evidence type="ECO:0000256" key="1">
    <source>
        <dbReference type="ARBA" id="ARBA00022723"/>
    </source>
</evidence>
<feature type="region of interest" description="Disordered" evidence="5">
    <location>
        <begin position="1"/>
        <end position="26"/>
    </location>
</feature>
<keyword evidence="1" id="KW-0479">Metal-binding</keyword>
<dbReference type="GO" id="GO:0008270">
    <property type="term" value="F:zinc ion binding"/>
    <property type="evidence" value="ECO:0007669"/>
    <property type="project" value="UniProtKB-KW"/>
</dbReference>
<dbReference type="InterPro" id="IPR035896">
    <property type="entry name" value="AN1-like_Znf"/>
</dbReference>
<evidence type="ECO:0000256" key="4">
    <source>
        <dbReference type="PROSITE-ProRule" id="PRU00449"/>
    </source>
</evidence>
<dbReference type="EMBL" id="JNBR01000081">
    <property type="protein sequence ID" value="OQR98686.1"/>
    <property type="molecule type" value="Genomic_DNA"/>
</dbReference>
<keyword evidence="8" id="KW-1185">Reference proteome</keyword>
<dbReference type="Gene3D" id="4.10.1110.10">
    <property type="entry name" value="AN1-like Zinc finger"/>
    <property type="match status" value="1"/>
</dbReference>
<dbReference type="AlphaFoldDB" id="A0A1V9ZL43"/>
<reference evidence="7 8" key="1">
    <citation type="journal article" date="2014" name="Genome Biol. Evol.">
        <title>The secreted proteins of Achlya hypogyna and Thraustotheca clavata identify the ancestral oomycete secretome and reveal gene acquisitions by horizontal gene transfer.</title>
        <authorList>
            <person name="Misner I."/>
            <person name="Blouin N."/>
            <person name="Leonard G."/>
            <person name="Richards T.A."/>
            <person name="Lane C.E."/>
        </authorList>
    </citation>
    <scope>NUCLEOTIDE SEQUENCE [LARGE SCALE GENOMIC DNA]</scope>
    <source>
        <strain evidence="7 8">ATCC 48635</strain>
    </source>
</reference>
<dbReference type="PANTHER" id="PTHR10634">
    <property type="entry name" value="AN1-TYPE ZINC FINGER PROTEIN"/>
    <property type="match status" value="1"/>
</dbReference>
<dbReference type="SMART" id="SM00154">
    <property type="entry name" value="ZnF_AN1"/>
    <property type="match status" value="1"/>
</dbReference>
<dbReference type="Proteomes" id="UP000243579">
    <property type="component" value="Unassembled WGS sequence"/>
</dbReference>
<dbReference type="InterPro" id="IPR000058">
    <property type="entry name" value="Znf_AN1"/>
</dbReference>
<organism evidence="7 8">
    <name type="scientific">Achlya hypogyna</name>
    <name type="common">Oomycete</name>
    <name type="synonym">Protoachlya hypogyna</name>
    <dbReference type="NCBI Taxonomy" id="1202772"/>
    <lineage>
        <taxon>Eukaryota</taxon>
        <taxon>Sar</taxon>
        <taxon>Stramenopiles</taxon>
        <taxon>Oomycota</taxon>
        <taxon>Saprolegniomycetes</taxon>
        <taxon>Saprolegniales</taxon>
        <taxon>Achlyaceae</taxon>
        <taxon>Achlya</taxon>
    </lineage>
</organism>
<dbReference type="STRING" id="1202772.A0A1V9ZL43"/>
<evidence type="ECO:0000256" key="3">
    <source>
        <dbReference type="ARBA" id="ARBA00022833"/>
    </source>
</evidence>
<sequence length="140" mass="15296">MQNTSGILPTSSSSPPAAEPAPVGPALERCHAMAPDAPKATPKPLDVTPLEAATLLAPAEEMVPEESPAKVVVQKNKRKCWSCSSKIGLSAITCRCGFTFCNRHRYAEEHNCTFDFRRQAKRKLEEENPLVVPQKVARIN</sequence>
<dbReference type="PROSITE" id="PS51039">
    <property type="entry name" value="ZF_AN1"/>
    <property type="match status" value="1"/>
</dbReference>
<keyword evidence="2 4" id="KW-0863">Zinc-finger</keyword>
<name>A0A1V9ZL43_ACHHY</name>
<dbReference type="OrthoDB" id="756206at2759"/>
<evidence type="ECO:0000256" key="5">
    <source>
        <dbReference type="SAM" id="MobiDB-lite"/>
    </source>
</evidence>
<gene>
    <name evidence="7" type="ORF">ACHHYP_08238</name>
</gene>
<protein>
    <recommendedName>
        <fullName evidence="6">AN1-type domain-containing protein</fullName>
    </recommendedName>
</protein>
<evidence type="ECO:0000313" key="7">
    <source>
        <dbReference type="EMBL" id="OQR98686.1"/>
    </source>
</evidence>
<dbReference type="SUPFAM" id="SSF118310">
    <property type="entry name" value="AN1-like Zinc finger"/>
    <property type="match status" value="1"/>
</dbReference>
<keyword evidence="3" id="KW-0862">Zinc</keyword>
<comment type="caution">
    <text evidence="7">The sequence shown here is derived from an EMBL/GenBank/DDBJ whole genome shotgun (WGS) entry which is preliminary data.</text>
</comment>